<dbReference type="RefSeq" id="WP_344791688.1">
    <property type="nucleotide sequence ID" value="NZ_BAABBV010000001.1"/>
</dbReference>
<dbReference type="Pfam" id="PF00583">
    <property type="entry name" value="Acetyltransf_1"/>
    <property type="match status" value="1"/>
</dbReference>
<evidence type="ECO:0000313" key="3">
    <source>
        <dbReference type="Proteomes" id="UP001415169"/>
    </source>
</evidence>
<protein>
    <recommendedName>
        <fullName evidence="1">N-acetyltransferase domain-containing protein</fullName>
    </recommendedName>
</protein>
<proteinExistence type="predicted"/>
<comment type="caution">
    <text evidence="2">The sequence shown here is derived from an EMBL/GenBank/DDBJ whole genome shotgun (WGS) entry which is preliminary data.</text>
</comment>
<name>A0ABP7ZKT5_9MICO</name>
<reference evidence="2" key="1">
    <citation type="journal article" date="2014" name="Int. J. Syst. Evol. Microbiol.">
        <title>Complete genome of a new Firmicutes species belonging to the dominant human colonic microbiota ('Ruminococcus bicirculans') reveals two chromosomes and a selective capacity to utilize plant glucans.</title>
        <authorList>
            <consortium name="NISC Comparative Sequencing Program"/>
            <person name="Wegmann U."/>
            <person name="Louis P."/>
            <person name="Goesmann A."/>
            <person name="Henrissat B."/>
            <person name="Duncan S.H."/>
            <person name="Flint H.J."/>
        </authorList>
    </citation>
    <scope>NUCLEOTIDE SEQUENCE</scope>
    <source>
        <strain evidence="2">JCM 17590</strain>
    </source>
</reference>
<dbReference type="PROSITE" id="PS51186">
    <property type="entry name" value="GNAT"/>
    <property type="match status" value="1"/>
</dbReference>
<gene>
    <name evidence="2" type="ORF">GCM10022286_20570</name>
</gene>
<dbReference type="CDD" id="cd04301">
    <property type="entry name" value="NAT_SF"/>
    <property type="match status" value="1"/>
</dbReference>
<evidence type="ECO:0000313" key="2">
    <source>
        <dbReference type="EMBL" id="GAA4162059.1"/>
    </source>
</evidence>
<organism evidence="2 3">
    <name type="scientific">Gryllotalpicola daejeonensis</name>
    <dbReference type="NCBI Taxonomy" id="993087"/>
    <lineage>
        <taxon>Bacteria</taxon>
        <taxon>Bacillati</taxon>
        <taxon>Actinomycetota</taxon>
        <taxon>Actinomycetes</taxon>
        <taxon>Micrococcales</taxon>
        <taxon>Microbacteriaceae</taxon>
        <taxon>Gryllotalpicola</taxon>
    </lineage>
</organism>
<dbReference type="SUPFAM" id="SSF55729">
    <property type="entry name" value="Acyl-CoA N-acyltransferases (Nat)"/>
    <property type="match status" value="1"/>
</dbReference>
<sequence>MDEQDDRQGDQRNIVSVCERAQTAWFTARAEHLGGEVWTDGPLTWVDGPDGLNLMFPEQIDSDALQRGIERARSAEHELIGAWLSHETDASALIGAGFERGWAPWWMSASIDDIDTAEDPRVHVGVHPDDRSDEKSHERYDKLLQLADAAPDRAFYAGVRVDGVLAGHAWAYVDGDVAGIFDLDVWPPFRRRGLGAALLHSVAGAARERGARTAVLSTSPQGAIVYRAQHFNRVGMAQTWWLHI</sequence>
<dbReference type="Gene3D" id="3.40.630.30">
    <property type="match status" value="1"/>
</dbReference>
<dbReference type="EMBL" id="BAABBV010000001">
    <property type="protein sequence ID" value="GAA4162059.1"/>
    <property type="molecule type" value="Genomic_DNA"/>
</dbReference>
<dbReference type="InterPro" id="IPR016181">
    <property type="entry name" value="Acyl_CoA_acyltransferase"/>
</dbReference>
<accession>A0ABP7ZKT5</accession>
<evidence type="ECO:0000259" key="1">
    <source>
        <dbReference type="PROSITE" id="PS51186"/>
    </source>
</evidence>
<dbReference type="InterPro" id="IPR000182">
    <property type="entry name" value="GNAT_dom"/>
</dbReference>
<dbReference type="Proteomes" id="UP001415169">
    <property type="component" value="Unassembled WGS sequence"/>
</dbReference>
<keyword evidence="3" id="KW-1185">Reference proteome</keyword>
<feature type="domain" description="N-acetyltransferase" evidence="1">
    <location>
        <begin position="109"/>
        <end position="244"/>
    </location>
</feature>
<reference evidence="2" key="2">
    <citation type="submission" date="2023-12" db="EMBL/GenBank/DDBJ databases">
        <authorList>
            <person name="Sun Q."/>
            <person name="Inoue M."/>
        </authorList>
    </citation>
    <scope>NUCLEOTIDE SEQUENCE</scope>
    <source>
        <strain evidence="2">JCM 17590</strain>
    </source>
</reference>